<keyword evidence="6" id="KW-1185">Reference proteome</keyword>
<dbReference type="InterPro" id="IPR052254">
    <property type="entry name" value="CUL4-DDB1_E3_ligase_receptor"/>
</dbReference>
<keyword evidence="1 3" id="KW-0853">WD repeat</keyword>
<dbReference type="InterPro" id="IPR001680">
    <property type="entry name" value="WD40_rpt"/>
</dbReference>
<dbReference type="SUPFAM" id="SSF50978">
    <property type="entry name" value="WD40 repeat-like"/>
    <property type="match status" value="1"/>
</dbReference>
<protein>
    <submittedName>
        <fullName evidence="5">Uncharacterized protein</fullName>
    </submittedName>
</protein>
<accession>A0A5P1EI45</accession>
<dbReference type="Gramene" id="ONK65546">
    <property type="protein sequence ID" value="ONK65546"/>
    <property type="gene ID" value="A4U43_C07F38210"/>
</dbReference>
<dbReference type="PANTHER" id="PTHR44472">
    <property type="entry name" value="DDB1- AND CUL4-ASSOCIATED FACTOR 4-RELATED"/>
    <property type="match status" value="1"/>
</dbReference>
<evidence type="ECO:0000256" key="1">
    <source>
        <dbReference type="ARBA" id="ARBA00022574"/>
    </source>
</evidence>
<dbReference type="AlphaFoldDB" id="A0A5P1EI45"/>
<dbReference type="PANTHER" id="PTHR44472:SF1">
    <property type="entry name" value="DDB1 AND CUL4 ASSOCIATED FACTOR 4"/>
    <property type="match status" value="1"/>
</dbReference>
<dbReference type="EMBL" id="CM007387">
    <property type="protein sequence ID" value="ONK65546.1"/>
    <property type="molecule type" value="Genomic_DNA"/>
</dbReference>
<name>A0A5P1EI45_ASPOF</name>
<gene>
    <name evidence="5" type="ORF">A4U43_C07F38210</name>
</gene>
<evidence type="ECO:0000256" key="4">
    <source>
        <dbReference type="SAM" id="MobiDB-lite"/>
    </source>
</evidence>
<feature type="compositionally biased region" description="Basic residues" evidence="4">
    <location>
        <begin position="44"/>
        <end position="56"/>
    </location>
</feature>
<dbReference type="InterPro" id="IPR015943">
    <property type="entry name" value="WD40/YVTN_repeat-like_dom_sf"/>
</dbReference>
<sequence length="458" mass="51281">MPPPKDLPGLYFDPEKNRYFPIKGPIPGLKRPSRSPAESSDGKKKAHTKKTRPRNRMRPLELLQFRELLGASITSNRRRYKFKQEFEKLQASSPRVWRYPRTAGVADSALEQMYGILQTSKGLKETCLLATGGVNGYISLHEVGNLGQCFASPSMCTPEPVWPKEAELEACNRTAVGSIWSPPEASTSFSSSISCIRRIGRHYPCLPDVVSSFQRSSALRLHRRALKVNSFDCTIWTTDCSWDGTRAVIGTNLGAALINLETRSSSWVYKTKSDVFSQQFDHSGNVVLCGFRNGAIVEVDVREKQSRPSEASSSIQRKKCSSNRTFMSSSVCSLVALQSDDRYFLGSSMDGSIKLFDRHLLQRGAIQSYEGHVNSHSHLQLGVNPSETLMISGGEDQYVRIWSIKTSELIFEENVSNSILSTVCWPQGIYSDENPFEQNYSWGAWLGSREGLFYMHGT</sequence>
<dbReference type="SMART" id="SM00320">
    <property type="entry name" value="WD40"/>
    <property type="match status" value="3"/>
</dbReference>
<dbReference type="InterPro" id="IPR036322">
    <property type="entry name" value="WD40_repeat_dom_sf"/>
</dbReference>
<evidence type="ECO:0000256" key="3">
    <source>
        <dbReference type="PROSITE-ProRule" id="PRU00221"/>
    </source>
</evidence>
<dbReference type="OMA" id="FQHEYQK"/>
<keyword evidence="2" id="KW-0677">Repeat</keyword>
<evidence type="ECO:0000313" key="6">
    <source>
        <dbReference type="Proteomes" id="UP000243459"/>
    </source>
</evidence>
<dbReference type="PROSITE" id="PS50082">
    <property type="entry name" value="WD_REPEATS_2"/>
    <property type="match status" value="1"/>
</dbReference>
<reference evidence="6" key="1">
    <citation type="journal article" date="2017" name="Nat. Commun.">
        <title>The asparagus genome sheds light on the origin and evolution of a young Y chromosome.</title>
        <authorList>
            <person name="Harkess A."/>
            <person name="Zhou J."/>
            <person name="Xu C."/>
            <person name="Bowers J.E."/>
            <person name="Van der Hulst R."/>
            <person name="Ayyampalayam S."/>
            <person name="Mercati F."/>
            <person name="Riccardi P."/>
            <person name="McKain M.R."/>
            <person name="Kakrana A."/>
            <person name="Tang H."/>
            <person name="Ray J."/>
            <person name="Groenendijk J."/>
            <person name="Arikit S."/>
            <person name="Mathioni S.M."/>
            <person name="Nakano M."/>
            <person name="Shan H."/>
            <person name="Telgmann-Rauber A."/>
            <person name="Kanno A."/>
            <person name="Yue Z."/>
            <person name="Chen H."/>
            <person name="Li W."/>
            <person name="Chen Y."/>
            <person name="Xu X."/>
            <person name="Zhang Y."/>
            <person name="Luo S."/>
            <person name="Chen H."/>
            <person name="Gao J."/>
            <person name="Mao Z."/>
            <person name="Pires J.C."/>
            <person name="Luo M."/>
            <person name="Kudrna D."/>
            <person name="Wing R.A."/>
            <person name="Meyers B.C."/>
            <person name="Yi K."/>
            <person name="Kong H."/>
            <person name="Lavrijsen P."/>
            <person name="Sunseri F."/>
            <person name="Falavigna A."/>
            <person name="Ye Y."/>
            <person name="Leebens-Mack J.H."/>
            <person name="Chen G."/>
        </authorList>
    </citation>
    <scope>NUCLEOTIDE SEQUENCE [LARGE SCALE GENOMIC DNA]</scope>
    <source>
        <strain evidence="6">cv. DH0086</strain>
    </source>
</reference>
<feature type="region of interest" description="Disordered" evidence="4">
    <location>
        <begin position="1"/>
        <end position="56"/>
    </location>
</feature>
<proteinExistence type="predicted"/>
<evidence type="ECO:0000256" key="2">
    <source>
        <dbReference type="ARBA" id="ARBA00022737"/>
    </source>
</evidence>
<dbReference type="Proteomes" id="UP000243459">
    <property type="component" value="Chromosome 7"/>
</dbReference>
<evidence type="ECO:0000313" key="5">
    <source>
        <dbReference type="EMBL" id="ONK65546.1"/>
    </source>
</evidence>
<organism evidence="5 6">
    <name type="scientific">Asparagus officinalis</name>
    <name type="common">Garden asparagus</name>
    <dbReference type="NCBI Taxonomy" id="4686"/>
    <lineage>
        <taxon>Eukaryota</taxon>
        <taxon>Viridiplantae</taxon>
        <taxon>Streptophyta</taxon>
        <taxon>Embryophyta</taxon>
        <taxon>Tracheophyta</taxon>
        <taxon>Spermatophyta</taxon>
        <taxon>Magnoliopsida</taxon>
        <taxon>Liliopsida</taxon>
        <taxon>Asparagales</taxon>
        <taxon>Asparagaceae</taxon>
        <taxon>Asparagoideae</taxon>
        <taxon>Asparagus</taxon>
    </lineage>
</organism>
<feature type="repeat" description="WD" evidence="3">
    <location>
        <begin position="381"/>
        <end position="412"/>
    </location>
</feature>
<dbReference type="Gene3D" id="2.130.10.10">
    <property type="entry name" value="YVTN repeat-like/Quinoprotein amine dehydrogenase"/>
    <property type="match status" value="1"/>
</dbReference>
<dbReference type="Pfam" id="PF23761">
    <property type="entry name" value="Beta-prop_DCAF4"/>
    <property type="match status" value="1"/>
</dbReference>